<name>Q23E98_TETTS</name>
<dbReference type="EMBL" id="GG662649">
    <property type="protein sequence ID" value="EAR94855.2"/>
    <property type="molecule type" value="Genomic_DNA"/>
</dbReference>
<organism evidence="2 3">
    <name type="scientific">Tetrahymena thermophila (strain SB210)</name>
    <dbReference type="NCBI Taxonomy" id="312017"/>
    <lineage>
        <taxon>Eukaryota</taxon>
        <taxon>Sar</taxon>
        <taxon>Alveolata</taxon>
        <taxon>Ciliophora</taxon>
        <taxon>Intramacronucleata</taxon>
        <taxon>Oligohymenophorea</taxon>
        <taxon>Hymenostomatida</taxon>
        <taxon>Tetrahymenina</taxon>
        <taxon>Tetrahymenidae</taxon>
        <taxon>Tetrahymena</taxon>
    </lineage>
</organism>
<dbReference type="Proteomes" id="UP000009168">
    <property type="component" value="Unassembled WGS sequence"/>
</dbReference>
<evidence type="ECO:0000313" key="3">
    <source>
        <dbReference type="Proteomes" id="UP000009168"/>
    </source>
</evidence>
<feature type="region of interest" description="Disordered" evidence="1">
    <location>
        <begin position="464"/>
        <end position="484"/>
    </location>
</feature>
<sequence length="522" mass="62238">MNNKIQKIIQQFNYIQQYDPKQFQSQILAQINSASCLIQQDEMRNNNNNNDYNDDNDTNQSPSLRLLINSVQELYTLLNQAHKKNEQQLLQQQISQNIVFIKDPNCFNSPQQAHQEQIQSSLIKKQNIFIDNNEEYQLRSQENIEDCECEENQQTTQLKNSAVDQYLQKNNNEKESNSRQKQADIIIIESDNENQDEDKTINYNSSQKIRNNRFFQSKIQNKQGLSQICQNKNILQEQFQEEDIEEQQFKTTVYVGSAYHMKNNSVYFYKIYNDNINYQDSFKYYYFEEDLEQERLFDIVILMLKKIANYNISQINLKYSLGEQNLVLKKIFDKDSTYKQEIYNQKKKQIFDIIKTNKIDFFEDKPTSEREFTEIYFECLQEIKKWPNQANQIQKSQTKLGDVKEKENPEIDNFIFVDQEYSKELYLQNQLKEYQHCIKTKQKIPSNNPYLLLKQLNKDKGYDSNNFLDSSPYSDMVSQNSTPQNNKYLTKRKLVIQIDSAEQISDSSSPTYKTNFSQKKRK</sequence>
<protein>
    <submittedName>
        <fullName evidence="2">Uncharacterized protein</fullName>
    </submittedName>
</protein>
<dbReference type="AlphaFoldDB" id="Q23E98"/>
<evidence type="ECO:0000313" key="2">
    <source>
        <dbReference type="EMBL" id="EAR94855.2"/>
    </source>
</evidence>
<evidence type="ECO:0000256" key="1">
    <source>
        <dbReference type="SAM" id="MobiDB-lite"/>
    </source>
</evidence>
<dbReference type="RefSeq" id="XP_001015100.2">
    <property type="nucleotide sequence ID" value="XM_001015100.2"/>
</dbReference>
<accession>Q23E98</accession>
<dbReference type="GeneID" id="7842734"/>
<dbReference type="KEGG" id="tet:TTHERM_00717810"/>
<reference evidence="3" key="1">
    <citation type="journal article" date="2006" name="PLoS Biol.">
        <title>Macronuclear genome sequence of the ciliate Tetrahymena thermophila, a model eukaryote.</title>
        <authorList>
            <person name="Eisen J.A."/>
            <person name="Coyne R.S."/>
            <person name="Wu M."/>
            <person name="Wu D."/>
            <person name="Thiagarajan M."/>
            <person name="Wortman J.R."/>
            <person name="Badger J.H."/>
            <person name="Ren Q."/>
            <person name="Amedeo P."/>
            <person name="Jones K.M."/>
            <person name="Tallon L.J."/>
            <person name="Delcher A.L."/>
            <person name="Salzberg S.L."/>
            <person name="Silva J.C."/>
            <person name="Haas B.J."/>
            <person name="Majoros W.H."/>
            <person name="Farzad M."/>
            <person name="Carlton J.M."/>
            <person name="Smith R.K. Jr."/>
            <person name="Garg J."/>
            <person name="Pearlman R.E."/>
            <person name="Karrer K.M."/>
            <person name="Sun L."/>
            <person name="Manning G."/>
            <person name="Elde N.C."/>
            <person name="Turkewitz A.P."/>
            <person name="Asai D.J."/>
            <person name="Wilkes D.E."/>
            <person name="Wang Y."/>
            <person name="Cai H."/>
            <person name="Collins K."/>
            <person name="Stewart B.A."/>
            <person name="Lee S.R."/>
            <person name="Wilamowska K."/>
            <person name="Weinberg Z."/>
            <person name="Ruzzo W.L."/>
            <person name="Wloga D."/>
            <person name="Gaertig J."/>
            <person name="Frankel J."/>
            <person name="Tsao C.-C."/>
            <person name="Gorovsky M.A."/>
            <person name="Keeling P.J."/>
            <person name="Waller R.F."/>
            <person name="Patron N.J."/>
            <person name="Cherry J.M."/>
            <person name="Stover N.A."/>
            <person name="Krieger C.J."/>
            <person name="del Toro C."/>
            <person name="Ryder H.F."/>
            <person name="Williamson S.C."/>
            <person name="Barbeau R.A."/>
            <person name="Hamilton E.P."/>
            <person name="Orias E."/>
        </authorList>
    </citation>
    <scope>NUCLEOTIDE SEQUENCE [LARGE SCALE GENOMIC DNA]</scope>
    <source>
        <strain evidence="3">SB210</strain>
    </source>
</reference>
<proteinExistence type="predicted"/>
<gene>
    <name evidence="2" type="ORF">TTHERM_00717810</name>
</gene>
<dbReference type="InParanoid" id="Q23E98"/>
<dbReference type="HOGENOM" id="CLU_569261_0_0_1"/>
<keyword evidence="3" id="KW-1185">Reference proteome</keyword>